<gene>
    <name evidence="1" type="ORF">H6P81_018068</name>
</gene>
<keyword evidence="2" id="KW-1185">Reference proteome</keyword>
<name>A0AAV7E166_ARIFI</name>
<dbReference type="EMBL" id="JAINDJ010000007">
    <property type="protein sequence ID" value="KAG9442214.1"/>
    <property type="molecule type" value="Genomic_DNA"/>
</dbReference>
<sequence>MIILSWNIRGVRSPLKRAAIRGAVEENQAKLVIFQETKVMEVSRGLIGDLVPYQNPAWVTAEAEGTAGGILIVWDSNLLELEEEIAQHCIGVKFQGQSECNYMELRRGIWPLHIPGETDFLGGVGRPPQQMVRSVAASRRFQRHSLQS</sequence>
<dbReference type="InterPro" id="IPR036691">
    <property type="entry name" value="Endo/exonu/phosph_ase_sf"/>
</dbReference>
<organism evidence="1 2">
    <name type="scientific">Aristolochia fimbriata</name>
    <name type="common">White veined hardy Dutchman's pipe vine</name>
    <dbReference type="NCBI Taxonomy" id="158543"/>
    <lineage>
        <taxon>Eukaryota</taxon>
        <taxon>Viridiplantae</taxon>
        <taxon>Streptophyta</taxon>
        <taxon>Embryophyta</taxon>
        <taxon>Tracheophyta</taxon>
        <taxon>Spermatophyta</taxon>
        <taxon>Magnoliopsida</taxon>
        <taxon>Magnoliidae</taxon>
        <taxon>Piperales</taxon>
        <taxon>Aristolochiaceae</taxon>
        <taxon>Aristolochia</taxon>
    </lineage>
</organism>
<evidence type="ECO:0000313" key="2">
    <source>
        <dbReference type="Proteomes" id="UP000825729"/>
    </source>
</evidence>
<dbReference type="AlphaFoldDB" id="A0AAV7E166"/>
<evidence type="ECO:0000313" key="1">
    <source>
        <dbReference type="EMBL" id="KAG9442214.1"/>
    </source>
</evidence>
<accession>A0AAV7E166</accession>
<dbReference type="Gene3D" id="3.60.10.10">
    <property type="entry name" value="Endonuclease/exonuclease/phosphatase"/>
    <property type="match status" value="1"/>
</dbReference>
<comment type="caution">
    <text evidence="1">The sequence shown here is derived from an EMBL/GenBank/DDBJ whole genome shotgun (WGS) entry which is preliminary data.</text>
</comment>
<dbReference type="Proteomes" id="UP000825729">
    <property type="component" value="Unassembled WGS sequence"/>
</dbReference>
<reference evidence="1 2" key="1">
    <citation type="submission" date="2021-07" db="EMBL/GenBank/DDBJ databases">
        <title>The Aristolochia fimbriata genome: insights into angiosperm evolution, floral development and chemical biosynthesis.</title>
        <authorList>
            <person name="Jiao Y."/>
        </authorList>
    </citation>
    <scope>NUCLEOTIDE SEQUENCE [LARGE SCALE GENOMIC DNA]</scope>
    <source>
        <strain evidence="1">IBCAS-2021</strain>
        <tissue evidence="1">Leaf</tissue>
    </source>
</reference>
<dbReference type="SUPFAM" id="SSF56219">
    <property type="entry name" value="DNase I-like"/>
    <property type="match status" value="1"/>
</dbReference>
<proteinExistence type="predicted"/>
<protein>
    <recommendedName>
        <fullName evidence="3">Endonuclease/exonuclease/phosphatase domain-containing protein</fullName>
    </recommendedName>
</protein>
<evidence type="ECO:0008006" key="3">
    <source>
        <dbReference type="Google" id="ProtNLM"/>
    </source>
</evidence>